<feature type="region of interest" description="Disordered" evidence="2">
    <location>
        <begin position="235"/>
        <end position="254"/>
    </location>
</feature>
<dbReference type="Proteomes" id="UP000178612">
    <property type="component" value="Unassembled WGS sequence"/>
</dbReference>
<comment type="caution">
    <text evidence="5">The sequence shown here is derived from an EMBL/GenBank/DDBJ whole genome shotgun (WGS) entry which is preliminary data.</text>
</comment>
<feature type="domain" description="DUF5667" evidence="4">
    <location>
        <begin position="69"/>
        <end position="126"/>
    </location>
</feature>
<keyword evidence="3" id="KW-0472">Membrane</keyword>
<gene>
    <name evidence="5" type="ORF">A2758_02360</name>
</gene>
<accession>A0A1G2T1X9</accession>
<evidence type="ECO:0000313" key="5">
    <source>
        <dbReference type="EMBL" id="OHA91285.1"/>
    </source>
</evidence>
<name>A0A1G2T1X9_9BACT</name>
<proteinExistence type="predicted"/>
<evidence type="ECO:0000256" key="2">
    <source>
        <dbReference type="SAM" id="MobiDB-lite"/>
    </source>
</evidence>
<evidence type="ECO:0000313" key="6">
    <source>
        <dbReference type="Proteomes" id="UP000178612"/>
    </source>
</evidence>
<protein>
    <recommendedName>
        <fullName evidence="4">DUF5667 domain-containing protein</fullName>
    </recommendedName>
</protein>
<evidence type="ECO:0000259" key="4">
    <source>
        <dbReference type="Pfam" id="PF18915"/>
    </source>
</evidence>
<feature type="coiled-coil region" evidence="1">
    <location>
        <begin position="92"/>
        <end position="119"/>
    </location>
</feature>
<keyword evidence="3" id="KW-0812">Transmembrane</keyword>
<keyword evidence="1" id="KW-0175">Coiled coil</keyword>
<evidence type="ECO:0000256" key="1">
    <source>
        <dbReference type="SAM" id="Coils"/>
    </source>
</evidence>
<organism evidence="5 6">
    <name type="scientific">Candidatus Zambryskibacteria bacterium RIFCSPHIGHO2_01_FULL_49_18</name>
    <dbReference type="NCBI Taxonomy" id="1802740"/>
    <lineage>
        <taxon>Bacteria</taxon>
        <taxon>Candidatus Zambryskiibacteriota</taxon>
    </lineage>
</organism>
<evidence type="ECO:0000256" key="3">
    <source>
        <dbReference type="SAM" id="Phobius"/>
    </source>
</evidence>
<dbReference type="EMBL" id="MHVJ01000013">
    <property type="protein sequence ID" value="OHA91285.1"/>
    <property type="molecule type" value="Genomic_DNA"/>
</dbReference>
<sequence>MKKPLEDKLKSLRFRSLAESEAHDAWNTINARITSHTFQLSAKRTNMISLLIGVLVFVSGGTAVAANSAVPGDVLFPIDRAVENMRLAFSGKSKANLKVKFAEERLDEVDKLIAKARLSAKATTTVSTSSPQSATTTPKRANGKVSVGVDYAVSFLNNVAADLAASGDVEASAKIDSVIDRFETLVNENEVKAFINTSGNKSRIEIRSDDGARIRVEVKDNGDIRVKTQADVTASSSVKVRDNDDDDNGNRVKGNATSTLKLELQLR</sequence>
<dbReference type="Pfam" id="PF18915">
    <property type="entry name" value="DUF5667"/>
    <property type="match status" value="1"/>
</dbReference>
<dbReference type="AlphaFoldDB" id="A0A1G2T1X9"/>
<reference evidence="5 6" key="1">
    <citation type="journal article" date="2016" name="Nat. Commun.">
        <title>Thousands of microbial genomes shed light on interconnected biogeochemical processes in an aquifer system.</title>
        <authorList>
            <person name="Anantharaman K."/>
            <person name="Brown C.T."/>
            <person name="Hug L.A."/>
            <person name="Sharon I."/>
            <person name="Castelle C.J."/>
            <person name="Probst A.J."/>
            <person name="Thomas B.C."/>
            <person name="Singh A."/>
            <person name="Wilkins M.J."/>
            <person name="Karaoz U."/>
            <person name="Brodie E.L."/>
            <person name="Williams K.H."/>
            <person name="Hubbard S.S."/>
            <person name="Banfield J.F."/>
        </authorList>
    </citation>
    <scope>NUCLEOTIDE SEQUENCE [LARGE SCALE GENOMIC DNA]</scope>
</reference>
<feature type="transmembrane region" description="Helical" evidence="3">
    <location>
        <begin position="48"/>
        <end position="70"/>
    </location>
</feature>
<keyword evidence="3" id="KW-1133">Transmembrane helix</keyword>
<dbReference type="InterPro" id="IPR043725">
    <property type="entry name" value="DUF5667"/>
</dbReference>